<keyword evidence="11" id="KW-1185">Reference proteome</keyword>
<dbReference type="Proteomes" id="UP001519460">
    <property type="component" value="Unassembled WGS sequence"/>
</dbReference>
<keyword evidence="3 8" id="KW-0812">Transmembrane</keyword>
<feature type="domain" description="Cation efflux protein transmembrane" evidence="9">
    <location>
        <begin position="13"/>
        <end position="147"/>
    </location>
</feature>
<reference evidence="10 11" key="1">
    <citation type="journal article" date="2023" name="Sci. Data">
        <title>Genome assembly of the Korean intertidal mud-creeper Batillaria attramentaria.</title>
        <authorList>
            <person name="Patra A.K."/>
            <person name="Ho P.T."/>
            <person name="Jun S."/>
            <person name="Lee S.J."/>
            <person name="Kim Y."/>
            <person name="Won Y.J."/>
        </authorList>
    </citation>
    <scope>NUCLEOTIDE SEQUENCE [LARGE SCALE GENOMIC DNA]</scope>
    <source>
        <strain evidence="10">Wonlab-2016</strain>
    </source>
</reference>
<feature type="transmembrane region" description="Helical" evidence="8">
    <location>
        <begin position="112"/>
        <end position="132"/>
    </location>
</feature>
<dbReference type="GO" id="GO:0016020">
    <property type="term" value="C:membrane"/>
    <property type="evidence" value="ECO:0007669"/>
    <property type="project" value="UniProtKB-SubCell"/>
</dbReference>
<dbReference type="PANTHER" id="PTHR45820">
    <property type="entry name" value="FI23527P1"/>
    <property type="match status" value="1"/>
</dbReference>
<dbReference type="InterPro" id="IPR027469">
    <property type="entry name" value="Cation_efflux_TMD_sf"/>
</dbReference>
<evidence type="ECO:0000256" key="3">
    <source>
        <dbReference type="ARBA" id="ARBA00022692"/>
    </source>
</evidence>
<organism evidence="10 11">
    <name type="scientific">Batillaria attramentaria</name>
    <dbReference type="NCBI Taxonomy" id="370345"/>
    <lineage>
        <taxon>Eukaryota</taxon>
        <taxon>Metazoa</taxon>
        <taxon>Spiralia</taxon>
        <taxon>Lophotrochozoa</taxon>
        <taxon>Mollusca</taxon>
        <taxon>Gastropoda</taxon>
        <taxon>Caenogastropoda</taxon>
        <taxon>Sorbeoconcha</taxon>
        <taxon>Cerithioidea</taxon>
        <taxon>Batillariidae</taxon>
        <taxon>Batillaria</taxon>
    </lineage>
</organism>
<evidence type="ECO:0000256" key="1">
    <source>
        <dbReference type="ARBA" id="ARBA00004141"/>
    </source>
</evidence>
<evidence type="ECO:0000313" key="10">
    <source>
        <dbReference type="EMBL" id="KAK7475248.1"/>
    </source>
</evidence>
<protein>
    <recommendedName>
        <fullName evidence="9">Cation efflux protein transmembrane domain-containing protein</fullName>
    </recommendedName>
</protein>
<dbReference type="SUPFAM" id="SSF161111">
    <property type="entry name" value="Cation efflux protein transmembrane domain-like"/>
    <property type="match status" value="1"/>
</dbReference>
<comment type="caution">
    <text evidence="10">The sequence shown here is derived from an EMBL/GenBank/DDBJ whole genome shotgun (WGS) entry which is preliminary data.</text>
</comment>
<keyword evidence="4" id="KW-0862">Zinc</keyword>
<dbReference type="PANTHER" id="PTHR45820:SF4">
    <property type="entry name" value="ZINC TRANSPORTER 63C, ISOFORM F"/>
    <property type="match status" value="1"/>
</dbReference>
<evidence type="ECO:0000256" key="6">
    <source>
        <dbReference type="ARBA" id="ARBA00023136"/>
    </source>
</evidence>
<feature type="non-terminal residue" evidence="10">
    <location>
        <position position="210"/>
    </location>
</feature>
<comment type="similarity">
    <text evidence="2">Belongs to the cation diffusion facilitator (CDF) transporter (TC 2.A.4) family. SLC30A subfamily.</text>
</comment>
<proteinExistence type="inferred from homology"/>
<dbReference type="Pfam" id="PF01545">
    <property type="entry name" value="Cation_efflux"/>
    <property type="match status" value="1"/>
</dbReference>
<name>A0ABD0JKF2_9CAEN</name>
<comment type="subcellular location">
    <subcellularLocation>
        <location evidence="1">Membrane</location>
        <topology evidence="1">Multi-pass membrane protein</topology>
    </subcellularLocation>
</comment>
<dbReference type="InterPro" id="IPR058533">
    <property type="entry name" value="Cation_efflux_TM"/>
</dbReference>
<evidence type="ECO:0000259" key="9">
    <source>
        <dbReference type="Pfam" id="PF01545"/>
    </source>
</evidence>
<evidence type="ECO:0000256" key="2">
    <source>
        <dbReference type="ARBA" id="ARBA00008873"/>
    </source>
</evidence>
<feature type="transmembrane region" description="Helical" evidence="8">
    <location>
        <begin position="12"/>
        <end position="31"/>
    </location>
</feature>
<keyword evidence="6 8" id="KW-0472">Membrane</keyword>
<dbReference type="InterPro" id="IPR002524">
    <property type="entry name" value="Cation_efflux"/>
</dbReference>
<dbReference type="EMBL" id="JACVVK020000411">
    <property type="protein sequence ID" value="KAK7475248.1"/>
    <property type="molecule type" value="Genomic_DNA"/>
</dbReference>
<evidence type="ECO:0000313" key="11">
    <source>
        <dbReference type="Proteomes" id="UP001519460"/>
    </source>
</evidence>
<keyword evidence="5 8" id="KW-1133">Transmembrane helix</keyword>
<dbReference type="Gene3D" id="1.20.1510.10">
    <property type="entry name" value="Cation efflux protein transmembrane domain"/>
    <property type="match status" value="1"/>
</dbReference>
<sequence length="210" mass="22757">MGKWSGKTCRLLSMLVLTGGFFLVEIIVGYVTNSVALVADSFHMLSDVVALIVGFASIRIARWPSRINTYGWVRSEILGALFNAVFLLALCFSILVESLKRIVTPESIERPVLLLTVGVAGLLVNIIGLFLFHGHAHGHSHGGGHAKDDIAKEEAQALFQGGDAPGETGDAGEPQVNTEVTAHGKERAYRNHRVVNTARAQPHDPQLEER</sequence>
<gene>
    <name evidence="10" type="ORF">BaRGS_00033479</name>
</gene>
<dbReference type="AlphaFoldDB" id="A0ABD0JKF2"/>
<dbReference type="NCBIfam" id="TIGR01297">
    <property type="entry name" value="CDF"/>
    <property type="match status" value="1"/>
</dbReference>
<evidence type="ECO:0000256" key="7">
    <source>
        <dbReference type="SAM" id="MobiDB-lite"/>
    </source>
</evidence>
<feature type="transmembrane region" description="Helical" evidence="8">
    <location>
        <begin position="77"/>
        <end position="96"/>
    </location>
</feature>
<evidence type="ECO:0000256" key="4">
    <source>
        <dbReference type="ARBA" id="ARBA00022833"/>
    </source>
</evidence>
<evidence type="ECO:0000256" key="5">
    <source>
        <dbReference type="ARBA" id="ARBA00022989"/>
    </source>
</evidence>
<accession>A0ABD0JKF2</accession>
<feature type="region of interest" description="Disordered" evidence="7">
    <location>
        <begin position="160"/>
        <end position="210"/>
    </location>
</feature>
<feature type="compositionally biased region" description="Basic and acidic residues" evidence="7">
    <location>
        <begin position="201"/>
        <end position="210"/>
    </location>
</feature>
<evidence type="ECO:0000256" key="8">
    <source>
        <dbReference type="SAM" id="Phobius"/>
    </source>
</evidence>